<keyword evidence="1" id="KW-1133">Transmembrane helix</keyword>
<sequence>MKKLNVEANKSFYHGFILNEQELRRFNDLIQEQLKKESEGKIENNFSVKFENGVVAETNDLEEILSLENSGSALIIELKITSEIKESRKVVLEFTNADSNNISTEISIRYNISGLTRDWVFITSSLLDERIKKIRRWNINYNSKNKRYRFFITMSVPLAMTIALMFTLFTGNSNRENTIKEIRDDYESGKLTEPIEALLRIQESGQSIETVEPMKYAFIALGGIFTVLLIIYFYFLKLYPVYNFCWGDYLESFKKKESLRKTINTVVIIGLVISVIGGLIANQIGK</sequence>
<dbReference type="RefSeq" id="WP_226544747.1">
    <property type="nucleotide sequence ID" value="NZ_JAJAPW010000012.1"/>
</dbReference>
<feature type="transmembrane region" description="Helical" evidence="1">
    <location>
        <begin position="150"/>
        <end position="169"/>
    </location>
</feature>
<evidence type="ECO:0000313" key="3">
    <source>
        <dbReference type="Proteomes" id="UP001139199"/>
    </source>
</evidence>
<feature type="transmembrane region" description="Helical" evidence="1">
    <location>
        <begin position="216"/>
        <end position="236"/>
    </location>
</feature>
<comment type="caution">
    <text evidence="2">The sequence shown here is derived from an EMBL/GenBank/DDBJ whole genome shotgun (WGS) entry which is preliminary data.</text>
</comment>
<evidence type="ECO:0000313" key="2">
    <source>
        <dbReference type="EMBL" id="MCB4800272.1"/>
    </source>
</evidence>
<gene>
    <name evidence="2" type="ORF">LG649_15580</name>
</gene>
<dbReference type="AlphaFoldDB" id="A0A9X1I4G1"/>
<organism evidence="2 3">
    <name type="scientific">Neotamlana laminarinivorans</name>
    <dbReference type="NCBI Taxonomy" id="2883124"/>
    <lineage>
        <taxon>Bacteria</taxon>
        <taxon>Pseudomonadati</taxon>
        <taxon>Bacteroidota</taxon>
        <taxon>Flavobacteriia</taxon>
        <taxon>Flavobacteriales</taxon>
        <taxon>Flavobacteriaceae</taxon>
        <taxon>Neotamlana</taxon>
    </lineage>
</organism>
<dbReference type="Proteomes" id="UP001139199">
    <property type="component" value="Unassembled WGS sequence"/>
</dbReference>
<feature type="transmembrane region" description="Helical" evidence="1">
    <location>
        <begin position="262"/>
        <end position="281"/>
    </location>
</feature>
<accession>A0A9X1I4G1</accession>
<reference evidence="2" key="1">
    <citation type="submission" date="2021-10" db="EMBL/GenBank/DDBJ databases">
        <title>Tamlana sargassums sp. nov., and Tamlana laminarinivorans sp. nov., two new bacteria isolated from the brown alga.</title>
        <authorList>
            <person name="Li J."/>
        </authorList>
    </citation>
    <scope>NUCLEOTIDE SEQUENCE</scope>
    <source>
        <strain evidence="2">PT2-4</strain>
    </source>
</reference>
<proteinExistence type="predicted"/>
<protein>
    <submittedName>
        <fullName evidence="2">Uncharacterized protein</fullName>
    </submittedName>
</protein>
<dbReference type="EMBL" id="JAJAPW010000012">
    <property type="protein sequence ID" value="MCB4800272.1"/>
    <property type="molecule type" value="Genomic_DNA"/>
</dbReference>
<keyword evidence="1" id="KW-0812">Transmembrane</keyword>
<keyword evidence="1" id="KW-0472">Membrane</keyword>
<keyword evidence="3" id="KW-1185">Reference proteome</keyword>
<name>A0A9X1I4G1_9FLAO</name>
<evidence type="ECO:0000256" key="1">
    <source>
        <dbReference type="SAM" id="Phobius"/>
    </source>
</evidence>